<reference evidence="2" key="1">
    <citation type="journal article" date="2005" name="Nature">
        <title>The map-based sequence of the rice genome.</title>
        <authorList>
            <consortium name="International rice genome sequencing project (IRGSP)"/>
            <person name="Matsumoto T."/>
            <person name="Wu J."/>
            <person name="Kanamori H."/>
            <person name="Katayose Y."/>
            <person name="Fujisawa M."/>
            <person name="Namiki N."/>
            <person name="Mizuno H."/>
            <person name="Yamamoto K."/>
            <person name="Antonio B.A."/>
            <person name="Baba T."/>
            <person name="Sakata K."/>
            <person name="Nagamura Y."/>
            <person name="Aoki H."/>
            <person name="Arikawa K."/>
            <person name="Arita K."/>
            <person name="Bito T."/>
            <person name="Chiden Y."/>
            <person name="Fujitsuka N."/>
            <person name="Fukunaka R."/>
            <person name="Hamada M."/>
            <person name="Harada C."/>
            <person name="Hayashi A."/>
            <person name="Hijishita S."/>
            <person name="Honda M."/>
            <person name="Hosokawa S."/>
            <person name="Ichikawa Y."/>
            <person name="Idonuma A."/>
            <person name="Iijima M."/>
            <person name="Ikeda M."/>
            <person name="Ikeno M."/>
            <person name="Ito K."/>
            <person name="Ito S."/>
            <person name="Ito T."/>
            <person name="Ito Y."/>
            <person name="Ito Y."/>
            <person name="Iwabuchi A."/>
            <person name="Kamiya K."/>
            <person name="Karasawa W."/>
            <person name="Kurita K."/>
            <person name="Katagiri S."/>
            <person name="Kikuta A."/>
            <person name="Kobayashi H."/>
            <person name="Kobayashi N."/>
            <person name="Machita K."/>
            <person name="Maehara T."/>
            <person name="Masukawa M."/>
            <person name="Mizubayashi T."/>
            <person name="Mukai Y."/>
            <person name="Nagasaki H."/>
            <person name="Nagata Y."/>
            <person name="Naito S."/>
            <person name="Nakashima M."/>
            <person name="Nakama Y."/>
            <person name="Nakamichi Y."/>
            <person name="Nakamura M."/>
            <person name="Meguro A."/>
            <person name="Negishi M."/>
            <person name="Ohta I."/>
            <person name="Ohta T."/>
            <person name="Okamoto M."/>
            <person name="Ono N."/>
            <person name="Saji S."/>
            <person name="Sakaguchi M."/>
            <person name="Sakai K."/>
            <person name="Shibata M."/>
            <person name="Shimokawa T."/>
            <person name="Song J."/>
            <person name="Takazaki Y."/>
            <person name="Terasawa K."/>
            <person name="Tsugane M."/>
            <person name="Tsuji K."/>
            <person name="Ueda S."/>
            <person name="Waki K."/>
            <person name="Yamagata H."/>
            <person name="Yamamoto M."/>
            <person name="Yamamoto S."/>
            <person name="Yamane H."/>
            <person name="Yoshiki S."/>
            <person name="Yoshihara R."/>
            <person name="Yukawa K."/>
            <person name="Zhong H."/>
            <person name="Yano M."/>
            <person name="Yuan Q."/>
            <person name="Ouyang S."/>
            <person name="Liu J."/>
            <person name="Jones K.M."/>
            <person name="Gansberger K."/>
            <person name="Moffat K."/>
            <person name="Hill J."/>
            <person name="Bera J."/>
            <person name="Fadrosh D."/>
            <person name="Jin S."/>
            <person name="Johri S."/>
            <person name="Kim M."/>
            <person name="Overton L."/>
            <person name="Reardon M."/>
            <person name="Tsitrin T."/>
            <person name="Vuong H."/>
            <person name="Weaver B."/>
            <person name="Ciecko A."/>
            <person name="Tallon L."/>
            <person name="Jackson J."/>
            <person name="Pai G."/>
            <person name="Aken S.V."/>
            <person name="Utterback T."/>
            <person name="Reidmuller S."/>
            <person name="Feldblyum T."/>
            <person name="Hsiao J."/>
            <person name="Zismann V."/>
            <person name="Iobst S."/>
            <person name="de Vazeille A.R."/>
            <person name="Buell C.R."/>
            <person name="Ying K."/>
            <person name="Li Y."/>
            <person name="Lu T."/>
            <person name="Huang Y."/>
            <person name="Zhao Q."/>
            <person name="Feng Q."/>
            <person name="Zhang L."/>
            <person name="Zhu J."/>
            <person name="Weng Q."/>
            <person name="Mu J."/>
            <person name="Lu Y."/>
            <person name="Fan D."/>
            <person name="Liu Y."/>
            <person name="Guan J."/>
            <person name="Zhang Y."/>
            <person name="Yu S."/>
            <person name="Liu X."/>
            <person name="Zhang Y."/>
            <person name="Hong G."/>
            <person name="Han B."/>
            <person name="Choisne N."/>
            <person name="Demange N."/>
            <person name="Orjeda G."/>
            <person name="Samain S."/>
            <person name="Cattolico L."/>
            <person name="Pelletier E."/>
            <person name="Couloux A."/>
            <person name="Segurens B."/>
            <person name="Wincker P."/>
            <person name="D'Hont A."/>
            <person name="Scarpelli C."/>
            <person name="Weissenbach J."/>
            <person name="Salanoubat M."/>
            <person name="Quetier F."/>
            <person name="Yu Y."/>
            <person name="Kim H.R."/>
            <person name="Rambo T."/>
            <person name="Currie J."/>
            <person name="Collura K."/>
            <person name="Luo M."/>
            <person name="Yang T."/>
            <person name="Ammiraju J.S.S."/>
            <person name="Engler F."/>
            <person name="Soderlund C."/>
            <person name="Wing R.A."/>
            <person name="Palmer L.E."/>
            <person name="de la Bastide M."/>
            <person name="Spiegel L."/>
            <person name="Nascimento L."/>
            <person name="Zutavern T."/>
            <person name="O'Shaughnessy A."/>
            <person name="Dike S."/>
            <person name="Dedhia N."/>
            <person name="Preston R."/>
            <person name="Balija V."/>
            <person name="McCombie W.R."/>
            <person name="Chow T."/>
            <person name="Chen H."/>
            <person name="Chung M."/>
            <person name="Chen C."/>
            <person name="Shaw J."/>
            <person name="Wu H."/>
            <person name="Hsiao K."/>
            <person name="Chao Y."/>
            <person name="Chu M."/>
            <person name="Cheng C."/>
            <person name="Hour A."/>
            <person name="Lee P."/>
            <person name="Lin S."/>
            <person name="Lin Y."/>
            <person name="Liou J."/>
            <person name="Liu S."/>
            <person name="Hsing Y."/>
            <person name="Raghuvanshi S."/>
            <person name="Mohanty A."/>
            <person name="Bharti A.K."/>
            <person name="Gaur A."/>
            <person name="Gupta V."/>
            <person name="Kumar D."/>
            <person name="Ravi V."/>
            <person name="Vij S."/>
            <person name="Kapur A."/>
            <person name="Khurana P."/>
            <person name="Khurana P."/>
            <person name="Khurana J.P."/>
            <person name="Tyagi A.K."/>
            <person name="Gaikwad K."/>
            <person name="Singh A."/>
            <person name="Dalal V."/>
            <person name="Srivastava S."/>
            <person name="Dixit A."/>
            <person name="Pal A.K."/>
            <person name="Ghazi I.A."/>
            <person name="Yadav M."/>
            <person name="Pandit A."/>
            <person name="Bhargava A."/>
            <person name="Sureshbabu K."/>
            <person name="Batra K."/>
            <person name="Sharma T.R."/>
            <person name="Mohapatra T."/>
            <person name="Singh N.K."/>
            <person name="Messing J."/>
            <person name="Nelson A.B."/>
            <person name="Fuks G."/>
            <person name="Kavchok S."/>
            <person name="Keizer G."/>
            <person name="Linton E."/>
            <person name="Llaca V."/>
            <person name="Song R."/>
            <person name="Tanyolac B."/>
            <person name="Young S."/>
            <person name="Ho-Il K."/>
            <person name="Hahn J.H."/>
            <person name="Sangsakoo G."/>
            <person name="Vanavichit A."/>
            <person name="de Mattos Luiz.A.T."/>
            <person name="Zimmer P.D."/>
            <person name="Malone G."/>
            <person name="Dellagostin O."/>
            <person name="de Oliveira A.C."/>
            <person name="Bevan M."/>
            <person name="Bancroft I."/>
            <person name="Minx P."/>
            <person name="Cordum H."/>
            <person name="Wilson R."/>
            <person name="Cheng Z."/>
            <person name="Jin W."/>
            <person name="Jiang J."/>
            <person name="Leong S.A."/>
            <person name="Iwama H."/>
            <person name="Gojobori T."/>
            <person name="Itoh T."/>
            <person name="Niimura Y."/>
            <person name="Fujii Y."/>
            <person name="Habara T."/>
            <person name="Sakai H."/>
            <person name="Sato Y."/>
            <person name="Wilson G."/>
            <person name="Kumar K."/>
            <person name="McCouch S."/>
            <person name="Juretic N."/>
            <person name="Hoen D."/>
            <person name="Wright S."/>
            <person name="Bruskiewich R."/>
            <person name="Bureau T."/>
            <person name="Miyao A."/>
            <person name="Hirochika H."/>
            <person name="Nishikawa T."/>
            <person name="Kadowaki K."/>
            <person name="Sugiura M."/>
            <person name="Burr B."/>
            <person name="Sasaki T."/>
        </authorList>
    </citation>
    <scope>NUCLEOTIDE SEQUENCE [LARGE SCALE GENOMIC DNA]</scope>
    <source>
        <strain evidence="2">cv. Nipponbare</strain>
    </source>
</reference>
<reference evidence="2" key="2">
    <citation type="journal article" date="2008" name="Nucleic Acids Res.">
        <title>The rice annotation project database (RAP-DB): 2008 update.</title>
        <authorList>
            <consortium name="The rice annotation project (RAP)"/>
        </authorList>
    </citation>
    <scope>GENOME REANNOTATION</scope>
    <source>
        <strain evidence="2">cv. Nipponbare</strain>
    </source>
</reference>
<protein>
    <submittedName>
        <fullName evidence="1">Uncharacterized protein</fullName>
    </submittedName>
</protein>
<proteinExistence type="predicted"/>
<dbReference type="Proteomes" id="UP000000763">
    <property type="component" value="Chromosome 6"/>
</dbReference>
<gene>
    <name evidence="1" type="primary">B1386G10.1</name>
</gene>
<dbReference type="AlphaFoldDB" id="Q5Z4E9"/>
<accession>Q5Z4E9</accession>
<dbReference type="EMBL" id="AP006164">
    <property type="protein sequence ID" value="BAD62383.1"/>
    <property type="molecule type" value="Genomic_DNA"/>
</dbReference>
<evidence type="ECO:0000313" key="1">
    <source>
        <dbReference type="EMBL" id="BAD62383.1"/>
    </source>
</evidence>
<organism evidence="1 2">
    <name type="scientific">Oryza sativa subsp. japonica</name>
    <name type="common">Rice</name>
    <dbReference type="NCBI Taxonomy" id="39947"/>
    <lineage>
        <taxon>Eukaryota</taxon>
        <taxon>Viridiplantae</taxon>
        <taxon>Streptophyta</taxon>
        <taxon>Embryophyta</taxon>
        <taxon>Tracheophyta</taxon>
        <taxon>Spermatophyta</taxon>
        <taxon>Magnoliopsida</taxon>
        <taxon>Liliopsida</taxon>
        <taxon>Poales</taxon>
        <taxon>Poaceae</taxon>
        <taxon>BOP clade</taxon>
        <taxon>Oryzoideae</taxon>
        <taxon>Oryzeae</taxon>
        <taxon>Oryzinae</taxon>
        <taxon>Oryza</taxon>
        <taxon>Oryza sativa</taxon>
    </lineage>
</organism>
<name>Q5Z4E9_ORYSJ</name>
<sequence>MCVHPDGVPPRCSFGGIYPLLRWCVSKYRCGLHIINVLKDGGPSDLIEGNIIMAIAVRHP</sequence>
<evidence type="ECO:0000313" key="2">
    <source>
        <dbReference type="Proteomes" id="UP000000763"/>
    </source>
</evidence>